<accession>A0A1Q2U323</accession>
<dbReference type="OrthoDB" id="33391at10239"/>
<evidence type="ECO:0000313" key="2">
    <source>
        <dbReference type="Proteomes" id="UP000221243"/>
    </source>
</evidence>
<dbReference type="RefSeq" id="YP_009599431.1">
    <property type="nucleotide sequence ID" value="NC_041916.1"/>
</dbReference>
<keyword evidence="2" id="KW-1185">Reference proteome</keyword>
<dbReference type="EMBL" id="AP017972">
    <property type="protein sequence ID" value="BAW98353.1"/>
    <property type="molecule type" value="Genomic_DNA"/>
</dbReference>
<name>A0A1Q2U323_9CAUD</name>
<reference evidence="1 2" key="1">
    <citation type="submission" date="2017-01" db="EMBL/GenBank/DDBJ databases">
        <title>Complete Genome Sequence of Vibrio Parahaemolyticus Bacteriophage pTD1.</title>
        <authorList>
            <person name="Midorikawa Y."/>
            <person name="Sano M."/>
        </authorList>
    </citation>
    <scope>NUCLEOTIDE SEQUENCE [LARGE SCALE GENOMIC DNA]</scope>
    <source>
        <strain evidence="1">PTD1</strain>
    </source>
</reference>
<evidence type="ECO:0000313" key="1">
    <source>
        <dbReference type="EMBL" id="BAW98353.1"/>
    </source>
</evidence>
<dbReference type="KEGG" id="vg:40075160"/>
<organism evidence="1 2">
    <name type="scientific">Vibrio phage pTD1</name>
    <dbReference type="NCBI Taxonomy" id="1938577"/>
    <lineage>
        <taxon>Viruses</taxon>
        <taxon>Duplodnaviria</taxon>
        <taxon>Heunggongvirae</taxon>
        <taxon>Uroviricota</taxon>
        <taxon>Caudoviricetes</taxon>
        <taxon>Chimalliviridae</taxon>
        <taxon>Gorgonvirinae</taxon>
        <taxon>Tidunavirus</taxon>
        <taxon>Tidunavirus pTD1</taxon>
    </lineage>
</organism>
<dbReference type="GeneID" id="40075160"/>
<sequence>MNNCPFSFANTKLDNILMIKENRNKIGELFYITRSMVDAEGWIAQLFNQLSYRRSVVLTKENKNAPDDSLLKHHDISYYITATSCKASVSDSIMISDHDSHFKVFVSFDPSLERKYTLKFVCKNTMVKEPYQLKANLPFISLTYRFNHLPDRDVIKQTINDFTAMLWMNADEAYEEFCQFVRTSHPKAGFNWFNQSGKFIINLTGTRHYNLSTVVERKLLRRDQYFTECLLRTMMSPSKTIIVK</sequence>
<protein>
    <submittedName>
        <fullName evidence="1">Uncharacterized protein</fullName>
    </submittedName>
</protein>
<dbReference type="Proteomes" id="UP000221243">
    <property type="component" value="Segment"/>
</dbReference>
<proteinExistence type="predicted"/>